<keyword evidence="3" id="KW-1185">Reference proteome</keyword>
<reference evidence="2" key="1">
    <citation type="submission" date="2023-04" db="EMBL/GenBank/DDBJ databases">
        <authorList>
            <consortium name="ELIXIR-Norway"/>
        </authorList>
    </citation>
    <scope>NUCLEOTIDE SEQUENCE [LARGE SCALE GENOMIC DNA]</scope>
</reference>
<evidence type="ECO:0000313" key="3">
    <source>
        <dbReference type="Proteomes" id="UP001176941"/>
    </source>
</evidence>
<dbReference type="Proteomes" id="UP001176941">
    <property type="component" value="Chromosome 6"/>
</dbReference>
<protein>
    <submittedName>
        <fullName evidence="2">Uncharacterized protein</fullName>
    </submittedName>
</protein>
<feature type="compositionally biased region" description="Pro residues" evidence="1">
    <location>
        <begin position="71"/>
        <end position="84"/>
    </location>
</feature>
<gene>
    <name evidence="2" type="ORF">MRATA1EN1_LOCUS26037</name>
</gene>
<feature type="region of interest" description="Disordered" evidence="1">
    <location>
        <begin position="187"/>
        <end position="236"/>
    </location>
</feature>
<name>A0ABN8ZT46_RANTA</name>
<dbReference type="EMBL" id="OX459942">
    <property type="protein sequence ID" value="CAI9177075.1"/>
    <property type="molecule type" value="Genomic_DNA"/>
</dbReference>
<feature type="region of interest" description="Disordered" evidence="1">
    <location>
        <begin position="125"/>
        <end position="145"/>
    </location>
</feature>
<accession>A0ABN8ZT46</accession>
<evidence type="ECO:0000256" key="1">
    <source>
        <dbReference type="SAM" id="MobiDB-lite"/>
    </source>
</evidence>
<feature type="compositionally biased region" description="Polar residues" evidence="1">
    <location>
        <begin position="1"/>
        <end position="14"/>
    </location>
</feature>
<feature type="region of interest" description="Disordered" evidence="1">
    <location>
        <begin position="1"/>
        <end position="37"/>
    </location>
</feature>
<evidence type="ECO:0000313" key="2">
    <source>
        <dbReference type="EMBL" id="CAI9177075.1"/>
    </source>
</evidence>
<sequence length="236" mass="25384">METPCQSLAGSANQDCDRSAQAISAPPRSRQRPLFSGGLRSILQNLEEGKTCQWMGEKARAEPQPFATTPSPVPPSSPQPPIPTPRKRRCQSSRVGTESEAERTDPGPVEEIAFRVQKKQKVPGTLQLWGPEGSPNLRTSPLKASRSSWVPYRENGNVYFQMSPLASERLGLSSEWDRKPRLATVEGREKGAGCSRGVRTPPDAASGAGAREFSEVSGSPGLRSGGPIFTIAGDFA</sequence>
<feature type="region of interest" description="Disordered" evidence="1">
    <location>
        <begin position="51"/>
        <end position="110"/>
    </location>
</feature>
<organism evidence="2 3">
    <name type="scientific">Rangifer tarandus platyrhynchus</name>
    <name type="common">Svalbard reindeer</name>
    <dbReference type="NCBI Taxonomy" id="3082113"/>
    <lineage>
        <taxon>Eukaryota</taxon>
        <taxon>Metazoa</taxon>
        <taxon>Chordata</taxon>
        <taxon>Craniata</taxon>
        <taxon>Vertebrata</taxon>
        <taxon>Euteleostomi</taxon>
        <taxon>Mammalia</taxon>
        <taxon>Eutheria</taxon>
        <taxon>Laurasiatheria</taxon>
        <taxon>Artiodactyla</taxon>
        <taxon>Ruminantia</taxon>
        <taxon>Pecora</taxon>
        <taxon>Cervidae</taxon>
        <taxon>Odocoileinae</taxon>
        <taxon>Rangifer</taxon>
    </lineage>
</organism>
<proteinExistence type="predicted"/>